<gene>
    <name evidence="2" type="ORF">OQ279_05000</name>
</gene>
<evidence type="ECO:0000313" key="3">
    <source>
        <dbReference type="Proteomes" id="UP001148482"/>
    </source>
</evidence>
<reference evidence="2" key="1">
    <citation type="submission" date="2022-11" db="EMBL/GenBank/DDBJ databases">
        <title>Salinimicrobium profundisediminis sp. nov., isolated from deep-sea sediment of the Mariana Trench.</title>
        <authorList>
            <person name="Fu H."/>
        </authorList>
    </citation>
    <scope>NUCLEOTIDE SEQUENCE</scope>
    <source>
        <strain evidence="2">MT39</strain>
    </source>
</reference>
<dbReference type="RefSeq" id="WP_266068736.1">
    <property type="nucleotide sequence ID" value="NZ_JAPJDA010000006.1"/>
</dbReference>
<dbReference type="Proteomes" id="UP001148482">
    <property type="component" value="Unassembled WGS sequence"/>
</dbReference>
<accession>A0A9X3I0J6</accession>
<proteinExistence type="predicted"/>
<dbReference type="EMBL" id="JAPJDA010000006">
    <property type="protein sequence ID" value="MCX2837503.1"/>
    <property type="molecule type" value="Genomic_DNA"/>
</dbReference>
<feature type="domain" description="Glycosyl transferase family 1" evidence="1">
    <location>
        <begin position="188"/>
        <end position="335"/>
    </location>
</feature>
<evidence type="ECO:0000313" key="2">
    <source>
        <dbReference type="EMBL" id="MCX2837503.1"/>
    </source>
</evidence>
<keyword evidence="3" id="KW-1185">Reference proteome</keyword>
<name>A0A9X3I0J6_9FLAO</name>
<sequence length="411" mass="47868">MKFAIFSHVEHIEREGRYYAYAPYMREMKLWLKYVEEVEVVAPRPPKGEVGGQNCYQHENLTFNTIPSFHFLNLRGALKTILKIPYIHYKILGAMKRADHLHLRCPGNIGLLACICQIFFPSKPKSAKYAGNWDPEAKQPWSYRFQKWLLSNTFLTRNMQVLVYGEWPEQSRNIIPFFTASFSEREKTEVPKKAFSEPFIFLFVGNLVEGKRPLEAIKFAEEINKFREGADQEIRASYIPMKLELYGDGPEREKLETYVRENHLEQLISIKGNRPLEDLKKAYQKAHFVILPSKSEGWPKALAEGMFFGCIPIATPVSCVPWMLDYGSRGVLLEDLSQRLTANGQKLNRSVQRAEDRGQDVLKIAQLLADQEEMEKMSEESKKWSQHYTLERFEEAIKKVLLHPNDILMRR</sequence>
<dbReference type="AlphaFoldDB" id="A0A9X3I0J6"/>
<dbReference type="InterPro" id="IPR001296">
    <property type="entry name" value="Glyco_trans_1"/>
</dbReference>
<dbReference type="Pfam" id="PF00534">
    <property type="entry name" value="Glycos_transf_1"/>
    <property type="match status" value="1"/>
</dbReference>
<organism evidence="2 3">
    <name type="scientific">Salinimicrobium profundisediminis</name>
    <dbReference type="NCBI Taxonomy" id="2994553"/>
    <lineage>
        <taxon>Bacteria</taxon>
        <taxon>Pseudomonadati</taxon>
        <taxon>Bacteroidota</taxon>
        <taxon>Flavobacteriia</taxon>
        <taxon>Flavobacteriales</taxon>
        <taxon>Flavobacteriaceae</taxon>
        <taxon>Salinimicrobium</taxon>
    </lineage>
</organism>
<dbReference type="SUPFAM" id="SSF53756">
    <property type="entry name" value="UDP-Glycosyltransferase/glycogen phosphorylase"/>
    <property type="match status" value="1"/>
</dbReference>
<comment type="caution">
    <text evidence="2">The sequence shown here is derived from an EMBL/GenBank/DDBJ whole genome shotgun (WGS) entry which is preliminary data.</text>
</comment>
<dbReference type="PANTHER" id="PTHR12526">
    <property type="entry name" value="GLYCOSYLTRANSFERASE"/>
    <property type="match status" value="1"/>
</dbReference>
<dbReference type="GO" id="GO:0016757">
    <property type="term" value="F:glycosyltransferase activity"/>
    <property type="evidence" value="ECO:0007669"/>
    <property type="project" value="InterPro"/>
</dbReference>
<evidence type="ECO:0000259" key="1">
    <source>
        <dbReference type="Pfam" id="PF00534"/>
    </source>
</evidence>
<dbReference type="Gene3D" id="3.40.50.2000">
    <property type="entry name" value="Glycogen Phosphorylase B"/>
    <property type="match status" value="2"/>
</dbReference>
<protein>
    <submittedName>
        <fullName evidence="2">Glycosyltransferase</fullName>
    </submittedName>
</protein>